<dbReference type="SMART" id="SM00862">
    <property type="entry name" value="Trans_reg_C"/>
    <property type="match status" value="1"/>
</dbReference>
<feature type="DNA-binding region" description="OmpR/PhoB-type" evidence="2">
    <location>
        <begin position="8"/>
        <end position="108"/>
    </location>
</feature>
<reference evidence="4" key="1">
    <citation type="journal article" date="2011" name="FEMS Microbiol. Ecol.">
        <title>Polyketide synthase pathways identified from a metagenomic library are derived from soil Acidobacteria.</title>
        <authorList>
            <person name="Parsley L.C."/>
            <person name="Linneman J."/>
            <person name="Goode A.M."/>
            <person name="Becklund K."/>
            <person name="George I."/>
            <person name="Goodman R.M."/>
            <person name="Lopanik N.B."/>
            <person name="Liles M.R."/>
        </authorList>
    </citation>
    <scope>NUCLEOTIDE SEQUENCE</scope>
</reference>
<protein>
    <submittedName>
        <fullName evidence="4">Lysine decarboxylase transcriptional regulator</fullName>
    </submittedName>
</protein>
<dbReference type="Pfam" id="PF00486">
    <property type="entry name" value="Trans_reg_C"/>
    <property type="match status" value="1"/>
</dbReference>
<dbReference type="GO" id="GO:0003677">
    <property type="term" value="F:DNA binding"/>
    <property type="evidence" value="ECO:0007669"/>
    <property type="project" value="UniProtKB-UniRule"/>
</dbReference>
<dbReference type="CDD" id="cd00383">
    <property type="entry name" value="trans_reg_C"/>
    <property type="match status" value="1"/>
</dbReference>
<dbReference type="SUPFAM" id="SSF46894">
    <property type="entry name" value="C-terminal effector domain of the bipartite response regulators"/>
    <property type="match status" value="1"/>
</dbReference>
<dbReference type="AlphaFoldDB" id="F8TTL8"/>
<dbReference type="InterPro" id="IPR001867">
    <property type="entry name" value="OmpR/PhoB-type_DNA-bd"/>
</dbReference>
<dbReference type="GO" id="GO:0000160">
    <property type="term" value="P:phosphorelay signal transduction system"/>
    <property type="evidence" value="ECO:0007669"/>
    <property type="project" value="InterPro"/>
</dbReference>
<keyword evidence="1 2" id="KW-0238">DNA-binding</keyword>
<evidence type="ECO:0000256" key="2">
    <source>
        <dbReference type="PROSITE-ProRule" id="PRU01091"/>
    </source>
</evidence>
<dbReference type="PROSITE" id="PS51755">
    <property type="entry name" value="OMPR_PHOB"/>
    <property type="match status" value="1"/>
</dbReference>
<evidence type="ECO:0000259" key="3">
    <source>
        <dbReference type="PROSITE" id="PS51755"/>
    </source>
</evidence>
<dbReference type="GO" id="GO:0006355">
    <property type="term" value="P:regulation of DNA-templated transcription"/>
    <property type="evidence" value="ECO:0007669"/>
    <property type="project" value="InterPro"/>
</dbReference>
<dbReference type="InterPro" id="IPR036388">
    <property type="entry name" value="WH-like_DNA-bd_sf"/>
</dbReference>
<organism evidence="4">
    <name type="scientific">uncultured Acidobacteria bacterium A12</name>
    <dbReference type="NCBI Taxonomy" id="1036855"/>
    <lineage>
        <taxon>Bacteria</taxon>
        <taxon>Pseudomonadati</taxon>
        <taxon>Acidobacteriota</taxon>
        <taxon>environmental samples</taxon>
    </lineage>
</organism>
<name>F8TTL8_9BACT</name>
<evidence type="ECO:0000313" key="4">
    <source>
        <dbReference type="EMBL" id="AEH26529.1"/>
    </source>
</evidence>
<dbReference type="Gene3D" id="1.10.10.10">
    <property type="entry name" value="Winged helix-like DNA-binding domain superfamily/Winged helix DNA-binding domain"/>
    <property type="match status" value="1"/>
</dbReference>
<dbReference type="InterPro" id="IPR016032">
    <property type="entry name" value="Sig_transdc_resp-reg_C-effctor"/>
</dbReference>
<accession>F8TTL8</accession>
<evidence type="ECO:0000256" key="1">
    <source>
        <dbReference type="ARBA" id="ARBA00023125"/>
    </source>
</evidence>
<dbReference type="EMBL" id="JF342592">
    <property type="protein sequence ID" value="AEH26529.1"/>
    <property type="molecule type" value="Genomic_DNA"/>
</dbReference>
<sequence length="286" mass="31497">MSGSEQQRRVTRFGVFELEAASGELRRSGRLVALTGQPMRVLVRLVERAGEIVTREELQHEIWGGDTHVDFDAGLSTCINQIRTALGDRAASPRFVATVPRRGYRFIAPVEPVPIRLCADIHEHRVMSAFRWLDKRQLALAVLIISIVVPIWERRSASPIPIAVIAVDVDASTPHLEPVSRTLTEALTGTLVSAMGDRGRVASPMVAKKLGEMTNDQIMAGGTEYLVLVTLRSLGGPILVHVKLVHASGWVKWAADRSLPLDQLEREQLRLATELSKQVADAITRS</sequence>
<feature type="domain" description="OmpR/PhoB-type" evidence="3">
    <location>
        <begin position="8"/>
        <end position="108"/>
    </location>
</feature>
<proteinExistence type="predicted"/>